<evidence type="ECO:0000256" key="9">
    <source>
        <dbReference type="ARBA" id="ARBA00023242"/>
    </source>
</evidence>
<evidence type="ECO:0000313" key="13">
    <source>
        <dbReference type="EMBL" id="KAK9690410.1"/>
    </source>
</evidence>
<dbReference type="Pfam" id="PF02892">
    <property type="entry name" value="zf-BED"/>
    <property type="match status" value="1"/>
</dbReference>
<evidence type="ECO:0000256" key="5">
    <source>
        <dbReference type="ARBA" id="ARBA00022833"/>
    </source>
</evidence>
<accession>A0AAW1IM50</accession>
<comment type="subunit">
    <text evidence="2">Homodimer.</text>
</comment>
<dbReference type="Pfam" id="PF14372">
    <property type="entry name" value="hAT-like_RNase-H"/>
    <property type="match status" value="1"/>
</dbReference>
<dbReference type="GO" id="GO:0005634">
    <property type="term" value="C:nucleus"/>
    <property type="evidence" value="ECO:0007669"/>
    <property type="project" value="UniProtKB-SubCell"/>
</dbReference>
<comment type="caution">
    <text evidence="13">The sequence shown here is derived from an EMBL/GenBank/DDBJ whole genome shotgun (WGS) entry which is preliminary data.</text>
</comment>
<protein>
    <recommendedName>
        <fullName evidence="12">BED-type domain-containing protein</fullName>
    </recommendedName>
</protein>
<reference evidence="13 14" key="1">
    <citation type="submission" date="2024-03" db="EMBL/GenBank/DDBJ databases">
        <title>WGS assembly of Saponaria officinalis var. Norfolk2.</title>
        <authorList>
            <person name="Jenkins J."/>
            <person name="Shu S."/>
            <person name="Grimwood J."/>
            <person name="Barry K."/>
            <person name="Goodstein D."/>
            <person name="Schmutz J."/>
            <person name="Leebens-Mack J."/>
            <person name="Osbourn A."/>
        </authorList>
    </citation>
    <scope>NUCLEOTIDE SEQUENCE [LARGE SCALE GENOMIC DNA]</scope>
    <source>
        <strain evidence="14">cv. Norfolk2</strain>
        <strain evidence="13">JIC</strain>
        <tissue evidence="13">Leaf</tissue>
    </source>
</reference>
<proteinExistence type="predicted"/>
<feature type="domain" description="BED-type" evidence="12">
    <location>
        <begin position="34"/>
        <end position="95"/>
    </location>
</feature>
<dbReference type="SUPFAM" id="SSF57667">
    <property type="entry name" value="beta-beta-alpha zinc fingers"/>
    <property type="match status" value="1"/>
</dbReference>
<dbReference type="InterPro" id="IPR025525">
    <property type="entry name" value="hAT-like_transposase_RNase-H"/>
</dbReference>
<dbReference type="InterPro" id="IPR008906">
    <property type="entry name" value="HATC_C_dom"/>
</dbReference>
<evidence type="ECO:0000256" key="7">
    <source>
        <dbReference type="ARBA" id="ARBA00023125"/>
    </source>
</evidence>
<dbReference type="PANTHER" id="PTHR46481:SF11">
    <property type="entry name" value="ZINC FINGER BED DOMAIN-CONTAINING PROTEIN RICESLEEPER 2-LIKE"/>
    <property type="match status" value="1"/>
</dbReference>
<keyword evidence="9" id="KW-0539">Nucleus</keyword>
<evidence type="ECO:0000256" key="4">
    <source>
        <dbReference type="ARBA" id="ARBA00022771"/>
    </source>
</evidence>
<gene>
    <name evidence="13" type="ORF">RND81_09G125800</name>
</gene>
<dbReference type="InterPro" id="IPR003656">
    <property type="entry name" value="Znf_BED"/>
</dbReference>
<dbReference type="EMBL" id="JBDFQZ010000009">
    <property type="protein sequence ID" value="KAK9690409.1"/>
    <property type="molecule type" value="Genomic_DNA"/>
</dbReference>
<dbReference type="PROSITE" id="PS50808">
    <property type="entry name" value="ZF_BED"/>
    <property type="match status" value="1"/>
</dbReference>
<evidence type="ECO:0000256" key="2">
    <source>
        <dbReference type="ARBA" id="ARBA00011738"/>
    </source>
</evidence>
<evidence type="ECO:0000256" key="6">
    <source>
        <dbReference type="ARBA" id="ARBA00023015"/>
    </source>
</evidence>
<dbReference type="GO" id="GO:0003677">
    <property type="term" value="F:DNA binding"/>
    <property type="evidence" value="ECO:0007669"/>
    <property type="project" value="UniProtKB-KW"/>
</dbReference>
<evidence type="ECO:0000259" key="12">
    <source>
        <dbReference type="PROSITE" id="PS50808"/>
    </source>
</evidence>
<evidence type="ECO:0000313" key="14">
    <source>
        <dbReference type="Proteomes" id="UP001443914"/>
    </source>
</evidence>
<dbReference type="SUPFAM" id="SSF53098">
    <property type="entry name" value="Ribonuclease H-like"/>
    <property type="match status" value="1"/>
</dbReference>
<dbReference type="AlphaFoldDB" id="A0AAW1IM50"/>
<comment type="subcellular location">
    <subcellularLocation>
        <location evidence="1">Nucleus</location>
    </subcellularLocation>
</comment>
<dbReference type="SMART" id="SM00614">
    <property type="entry name" value="ZnF_BED"/>
    <property type="match status" value="1"/>
</dbReference>
<evidence type="ECO:0000256" key="10">
    <source>
        <dbReference type="PROSITE-ProRule" id="PRU00027"/>
    </source>
</evidence>
<dbReference type="PANTHER" id="PTHR46481">
    <property type="entry name" value="ZINC FINGER BED DOMAIN-CONTAINING PROTEIN 4"/>
    <property type="match status" value="1"/>
</dbReference>
<feature type="region of interest" description="Disordered" evidence="11">
    <location>
        <begin position="102"/>
        <end position="123"/>
    </location>
</feature>
<evidence type="ECO:0000256" key="3">
    <source>
        <dbReference type="ARBA" id="ARBA00022723"/>
    </source>
</evidence>
<dbReference type="InterPro" id="IPR012337">
    <property type="entry name" value="RNaseH-like_sf"/>
</dbReference>
<keyword evidence="8" id="KW-0804">Transcription</keyword>
<dbReference type="Proteomes" id="UP001443914">
    <property type="component" value="Unassembled WGS sequence"/>
</dbReference>
<dbReference type="GO" id="GO:0046983">
    <property type="term" value="F:protein dimerization activity"/>
    <property type="evidence" value="ECO:0007669"/>
    <property type="project" value="InterPro"/>
</dbReference>
<keyword evidence="4 10" id="KW-0863">Zinc-finger</keyword>
<organism evidence="13 14">
    <name type="scientific">Saponaria officinalis</name>
    <name type="common">Common soapwort</name>
    <name type="synonym">Lychnis saponaria</name>
    <dbReference type="NCBI Taxonomy" id="3572"/>
    <lineage>
        <taxon>Eukaryota</taxon>
        <taxon>Viridiplantae</taxon>
        <taxon>Streptophyta</taxon>
        <taxon>Embryophyta</taxon>
        <taxon>Tracheophyta</taxon>
        <taxon>Spermatophyta</taxon>
        <taxon>Magnoliopsida</taxon>
        <taxon>eudicotyledons</taxon>
        <taxon>Gunneridae</taxon>
        <taxon>Pentapetalae</taxon>
        <taxon>Caryophyllales</taxon>
        <taxon>Caryophyllaceae</taxon>
        <taxon>Caryophylleae</taxon>
        <taxon>Saponaria</taxon>
    </lineage>
</organism>
<keyword evidence="7" id="KW-0238">DNA-binding</keyword>
<keyword evidence="3" id="KW-0479">Metal-binding</keyword>
<dbReference type="GO" id="GO:0008270">
    <property type="term" value="F:zinc ion binding"/>
    <property type="evidence" value="ECO:0007669"/>
    <property type="project" value="UniProtKB-KW"/>
</dbReference>
<evidence type="ECO:0000256" key="8">
    <source>
        <dbReference type="ARBA" id="ARBA00023163"/>
    </source>
</evidence>
<sequence length="696" mass="79844">MNGIIEDAIVPVDGINAHQNSIVTSEVHPNNRRRKKSEVWQYFTIEPVSEDCTRARCNQCNRSFVYINGKKQSGTSHLRRHIMSGTCHLKRVEQKTVEQKTDGLFPYTPSPQNGAITAPPRKRCRASPGSVTVALDQDRCIHDLATMIIRHDYPTDMVEHSGFIDFARTLQLHFSMTSFNSVQSEILTIYRSEKRSLTNILAEIPGRVSLTIESWTTDQNVGYAMLTGHFVDADWNLQRRVLNFLVVPFLESEVAYNNAIVTCLSEWKLESRLFALTLDKSFANEAVVRNIRGLLSISNPHMLNGHFLTEHCYARVISRLAQEALSSMREVVGKVRDSVKFVKCLESREQTFKKLTQQLQVPCTENLVLDYQDKWDSTYHMLSTACELKEVFSCLDMSDANYDFTLPMDDWKCIKALCACLKLFYDSTNILMAETYPAAHIYFHEVYKIQFELAHGAFSDDPVISDLVRPLSEKFDVYWRYCCVVLAMAVVMDPRYKLKLVRFTLSKLYGDDEGDIWATTIDESLHDLYFEYVAQTLPLPSIHVDQRYDGFIKAESLKDELAPPSPSGDNISDFDVYISEFSSNSQMKSELDQYLDEDLLPRDELDVIDWWKFNRIKYPTLSKMAADLLSIPFSTVHRESVFDTKSRKLESYQCSLRPGTLEAVICAKDWLQFGTQHSPSMLDMISPLIVKKEENL</sequence>
<keyword evidence="14" id="KW-1185">Reference proteome</keyword>
<evidence type="ECO:0000256" key="11">
    <source>
        <dbReference type="SAM" id="MobiDB-lite"/>
    </source>
</evidence>
<dbReference type="Pfam" id="PF05699">
    <property type="entry name" value="Dimer_Tnp_hAT"/>
    <property type="match status" value="1"/>
</dbReference>
<name>A0AAW1IM50_SAPOF</name>
<dbReference type="InterPro" id="IPR052035">
    <property type="entry name" value="ZnF_BED_domain_contain"/>
</dbReference>
<keyword evidence="6" id="KW-0805">Transcription regulation</keyword>
<dbReference type="InterPro" id="IPR036236">
    <property type="entry name" value="Znf_C2H2_sf"/>
</dbReference>
<evidence type="ECO:0000256" key="1">
    <source>
        <dbReference type="ARBA" id="ARBA00004123"/>
    </source>
</evidence>
<dbReference type="EMBL" id="JBDFQZ010000009">
    <property type="protein sequence ID" value="KAK9690410.1"/>
    <property type="molecule type" value="Genomic_DNA"/>
</dbReference>
<keyword evidence="5" id="KW-0862">Zinc</keyword>